<reference evidence="3 4" key="1">
    <citation type="submission" date="2020-09" db="EMBL/GenBank/DDBJ databases">
        <title>Novel species in genus Gordonia.</title>
        <authorList>
            <person name="Zhang G."/>
        </authorList>
    </citation>
    <scope>NUCLEOTIDE SEQUENCE [LARGE SCALE GENOMIC DNA]</scope>
    <source>
        <strain evidence="3 4">ON-33</strain>
    </source>
</reference>
<keyword evidence="4" id="KW-1185">Reference proteome</keyword>
<dbReference type="RefSeq" id="WP_164309257.1">
    <property type="nucleotide sequence ID" value="NZ_BAABAD010000003.1"/>
</dbReference>
<sequence length="502" mass="52139">MIAAGARRRRKLLTLAGSALVVATVLSGCGQDVAPTTESGGSSSTTPTNVYEEQRSAGVQAALDALGKGLLAGDSARVTDLLDASASPAFRARIETSIANLAGAGPGSRSSSPTSSPALDLTSTPRPESPSADAPSATPSASVPPPDRGEALQLKDLRYVLAPTEEAETLVPADLQARLDAQGSSDSWVAPVELHYALGGATKPGLDEPEVVVSSQFVMARYGDAWKIVGDASAIGAAAMPTQLWELPDVAADDVATAGGESVVASYPGTETVVDRVRRLLPGATAAVTDFWGSDWPRRAAVVATGRPSEFRDLAQSASTDIAGAAAATVFSRIDTGAHSAAGQRIILTPNAGELAEPALAVVLRHELTHVAARVVTSPGAPLWITEGVPEYVGRKDTYVRLEDAAPDLAAAVRAGEGPTALPTDREFAVDSDQALVAYQAAWSVSAFVAARFGEEKLKELYVGVAGTDDVKRQDVAIRRVLGMSRAEFVASWRRWLNQQVD</sequence>
<organism evidence="3 4">
    <name type="scientific">Gordonia hankookensis</name>
    <dbReference type="NCBI Taxonomy" id="589403"/>
    <lineage>
        <taxon>Bacteria</taxon>
        <taxon>Bacillati</taxon>
        <taxon>Actinomycetota</taxon>
        <taxon>Actinomycetes</taxon>
        <taxon>Mycobacteriales</taxon>
        <taxon>Gordoniaceae</taxon>
        <taxon>Gordonia</taxon>
    </lineage>
</organism>
<feature type="signal peptide" evidence="2">
    <location>
        <begin position="1"/>
        <end position="27"/>
    </location>
</feature>
<keyword evidence="2" id="KW-0732">Signal</keyword>
<evidence type="ECO:0000256" key="2">
    <source>
        <dbReference type="SAM" id="SignalP"/>
    </source>
</evidence>
<name>A0ABR7W7C9_9ACTN</name>
<gene>
    <name evidence="3" type="ORF">IDF66_00920</name>
</gene>
<evidence type="ECO:0000256" key="1">
    <source>
        <dbReference type="SAM" id="MobiDB-lite"/>
    </source>
</evidence>
<dbReference type="Proteomes" id="UP000602395">
    <property type="component" value="Unassembled WGS sequence"/>
</dbReference>
<protein>
    <submittedName>
        <fullName evidence="3">Uncharacterized protein</fullName>
    </submittedName>
</protein>
<comment type="caution">
    <text evidence="3">The sequence shown here is derived from an EMBL/GenBank/DDBJ whole genome shotgun (WGS) entry which is preliminary data.</text>
</comment>
<accession>A0ABR7W7C9</accession>
<dbReference type="EMBL" id="JACWMS010000001">
    <property type="protein sequence ID" value="MBD1318133.1"/>
    <property type="molecule type" value="Genomic_DNA"/>
</dbReference>
<feature type="compositionally biased region" description="Low complexity" evidence="1">
    <location>
        <begin position="101"/>
        <end position="141"/>
    </location>
</feature>
<evidence type="ECO:0000313" key="3">
    <source>
        <dbReference type="EMBL" id="MBD1318133.1"/>
    </source>
</evidence>
<dbReference type="PROSITE" id="PS51257">
    <property type="entry name" value="PROKAR_LIPOPROTEIN"/>
    <property type="match status" value="1"/>
</dbReference>
<feature type="region of interest" description="Disordered" evidence="1">
    <location>
        <begin position="101"/>
        <end position="149"/>
    </location>
</feature>
<feature type="chain" id="PRO_5046068888" evidence="2">
    <location>
        <begin position="28"/>
        <end position="502"/>
    </location>
</feature>
<evidence type="ECO:0000313" key="4">
    <source>
        <dbReference type="Proteomes" id="UP000602395"/>
    </source>
</evidence>
<proteinExistence type="predicted"/>